<dbReference type="InterPro" id="IPR036322">
    <property type="entry name" value="WD40_repeat_dom_sf"/>
</dbReference>
<sequence length="255" mass="29194">MMSARVNKERFYDRFIPRRTCVDVEVLNYMLLKDTSTASSTESDTNNESRRFANKAYLKWQKRLFQERLWSYSPIPKKVLTFSQTWKASKKSSPFSNLWSVRARTKPLIGPPITVLDMPNLVGGICQHSTDWGSTGYLASVFAGEVYLWSSQKNDPKRVTNTGGKVGKCIRWNKNGTALAMAYELKGLAIFNSVKNKIVYEETCNCLSACCITAMEWTTSNMLITGCKLGRVVVWDEQLRYETDRFWSHDGMIIE</sequence>
<dbReference type="InterPro" id="IPR015943">
    <property type="entry name" value="WD40/YVTN_repeat-like_dom_sf"/>
</dbReference>
<dbReference type="AlphaFoldDB" id="A0A1Y1KYZ9"/>
<dbReference type="GO" id="GO:1905786">
    <property type="term" value="P:positive regulation of anaphase-promoting complex-dependent catabolic process"/>
    <property type="evidence" value="ECO:0007669"/>
    <property type="project" value="TreeGrafter"/>
</dbReference>
<protein>
    <submittedName>
        <fullName evidence="3">Uncharacterized protein</fullName>
    </submittedName>
</protein>
<evidence type="ECO:0000256" key="2">
    <source>
        <dbReference type="ARBA" id="ARBA00022737"/>
    </source>
</evidence>
<dbReference type="SUPFAM" id="SSF50978">
    <property type="entry name" value="WD40 repeat-like"/>
    <property type="match status" value="1"/>
</dbReference>
<keyword evidence="2" id="KW-0677">Repeat</keyword>
<keyword evidence="1" id="KW-0853">WD repeat</keyword>
<dbReference type="KEGG" id="ppyr:116177620"/>
<proteinExistence type="predicted"/>
<dbReference type="InterPro" id="IPR033010">
    <property type="entry name" value="Cdc20/Fizzy"/>
</dbReference>
<dbReference type="GO" id="GO:0031145">
    <property type="term" value="P:anaphase-promoting complex-dependent catabolic process"/>
    <property type="evidence" value="ECO:0007669"/>
    <property type="project" value="TreeGrafter"/>
</dbReference>
<dbReference type="GO" id="GO:0005680">
    <property type="term" value="C:anaphase-promoting complex"/>
    <property type="evidence" value="ECO:0007669"/>
    <property type="project" value="TreeGrafter"/>
</dbReference>
<dbReference type="GO" id="GO:0010997">
    <property type="term" value="F:anaphase-promoting complex binding"/>
    <property type="evidence" value="ECO:0007669"/>
    <property type="project" value="InterPro"/>
</dbReference>
<dbReference type="PANTHER" id="PTHR19918:SF52">
    <property type="entry name" value="PROTEIN CORTEX"/>
    <property type="match status" value="1"/>
</dbReference>
<organism evidence="3">
    <name type="scientific">Photinus pyralis</name>
    <name type="common">Common eastern firefly</name>
    <name type="synonym">Lampyris pyralis</name>
    <dbReference type="NCBI Taxonomy" id="7054"/>
    <lineage>
        <taxon>Eukaryota</taxon>
        <taxon>Metazoa</taxon>
        <taxon>Ecdysozoa</taxon>
        <taxon>Arthropoda</taxon>
        <taxon>Hexapoda</taxon>
        <taxon>Insecta</taxon>
        <taxon>Pterygota</taxon>
        <taxon>Neoptera</taxon>
        <taxon>Endopterygota</taxon>
        <taxon>Coleoptera</taxon>
        <taxon>Polyphaga</taxon>
        <taxon>Elateriformia</taxon>
        <taxon>Elateroidea</taxon>
        <taxon>Lampyridae</taxon>
        <taxon>Lampyrinae</taxon>
        <taxon>Photinus</taxon>
    </lineage>
</organism>
<dbReference type="RefSeq" id="XP_031352490.1">
    <property type="nucleotide sequence ID" value="XM_031496630.1"/>
</dbReference>
<reference evidence="3" key="1">
    <citation type="journal article" date="2016" name="Sci. Rep.">
        <title>Molecular characterization of firefly nuptial gifts: a multi-omics approach sheds light on postcopulatory sexual selection.</title>
        <authorList>
            <person name="Al-Wathiqui N."/>
            <person name="Fallon T.R."/>
            <person name="South A."/>
            <person name="Weng J.K."/>
            <person name="Lewis S.M."/>
        </authorList>
    </citation>
    <scope>NUCLEOTIDE SEQUENCE</scope>
</reference>
<evidence type="ECO:0000256" key="1">
    <source>
        <dbReference type="ARBA" id="ARBA00022574"/>
    </source>
</evidence>
<dbReference type="GO" id="GO:1990757">
    <property type="term" value="F:ubiquitin ligase activator activity"/>
    <property type="evidence" value="ECO:0007669"/>
    <property type="project" value="TreeGrafter"/>
</dbReference>
<feature type="non-terminal residue" evidence="3">
    <location>
        <position position="255"/>
    </location>
</feature>
<dbReference type="PANTHER" id="PTHR19918">
    <property type="entry name" value="CELL DIVISION CYCLE 20 CDC20 FIZZY -RELATED"/>
    <property type="match status" value="1"/>
</dbReference>
<name>A0A1Y1KYZ9_PHOPY</name>
<dbReference type="OrthoDB" id="10263272at2759"/>
<dbReference type="GeneID" id="116177620"/>
<dbReference type="EMBL" id="GEZM01069113">
    <property type="protein sequence ID" value="JAV66639.1"/>
    <property type="molecule type" value="Transcribed_RNA"/>
</dbReference>
<accession>A0A1Y1KYZ9</accession>
<dbReference type="Gene3D" id="2.130.10.10">
    <property type="entry name" value="YVTN repeat-like/Quinoprotein amine dehydrogenase"/>
    <property type="match status" value="1"/>
</dbReference>
<evidence type="ECO:0000313" key="3">
    <source>
        <dbReference type="EMBL" id="JAV66639.1"/>
    </source>
</evidence>